<reference evidence="2 3" key="1">
    <citation type="journal article" date="2015" name="Stand. Genomic Sci.">
        <title>Genomic Encyclopedia of Bacterial and Archaeal Type Strains, Phase III: the genomes of soil and plant-associated and newly described type strains.</title>
        <authorList>
            <person name="Whitman W.B."/>
            <person name="Woyke T."/>
            <person name="Klenk H.P."/>
            <person name="Zhou Y."/>
            <person name="Lilburn T.G."/>
            <person name="Beck B.J."/>
            <person name="De Vos P."/>
            <person name="Vandamme P."/>
            <person name="Eisen J.A."/>
            <person name="Garrity G."/>
            <person name="Hugenholtz P."/>
            <person name="Kyrpides N.C."/>
        </authorList>
    </citation>
    <scope>NUCLEOTIDE SEQUENCE [LARGE SCALE GENOMIC DNA]</scope>
    <source>
        <strain evidence="2 3">CECT 7306</strain>
    </source>
</reference>
<dbReference type="InterPro" id="IPR003959">
    <property type="entry name" value="ATPase_AAA_core"/>
</dbReference>
<dbReference type="PANTHER" id="PTHR43581">
    <property type="entry name" value="ATP/GTP PHOSPHATASE"/>
    <property type="match status" value="1"/>
</dbReference>
<sequence length="666" mass="73043">MASAVYPWQYRWLHAHVRRAGPVRDAHLPLGEGLHVLYGRNGAGKSSVLNALMGRADAAVVVESTRLDEAYAHKVPPEYRFDVQSHLVNLLTDVVQRASAFELPASSPTFDVSDVEALADEFIASPYWVIDGSSLYPVVRLSEETPIASRAAAFSAAVYDAWEKTTSPDNEDGDHDLATCKENWVPVRDLWTEMLDGRPFQSLDRPPFVCMPYVWASEEVLGSVVMGSSTSILADVAKTHDPVDVGEATVAAFTEVATRSGLTRETLRADYWESAPFWDACDALEEQVNGIFASLLMDAPVLKLTRHEPLDWLMKGLVEWQVQGITEKYSSGLLSLDCLSSAESRWARIAIAVAIDHLLDHFTVLLLDEPELGLHRTAESHMVRGLSDIASGRSSLVVVATHSPEMLDAPGARLHHVSSPSKAEASGISSLKSVEVEDLKALGLNTADLLRRHKVFLLVEGLHDQIVLDEWFAEELAEARVQIVPLHGGARLAASIDSFMTFEYTDAKIIAVLDNVKAVHVENVWRQGCEVLAREGAAAAGDFMRAELGPRAKSENRYIADFFAAAALKGDVLSKVQVTGLTEADVLHYLPVSAFTPRGATGIRSWADVKSAHASSGTKNNNVKQWMTGRYGASFDEAAIRRAARLVERPHDDFYALLELCKRISR</sequence>
<organism evidence="2 3">
    <name type="scientific">Pseudokineococcus lusitanus</name>
    <dbReference type="NCBI Taxonomy" id="763993"/>
    <lineage>
        <taxon>Bacteria</taxon>
        <taxon>Bacillati</taxon>
        <taxon>Actinomycetota</taxon>
        <taxon>Actinomycetes</taxon>
        <taxon>Kineosporiales</taxon>
        <taxon>Kineosporiaceae</taxon>
        <taxon>Pseudokineococcus</taxon>
    </lineage>
</organism>
<dbReference type="SUPFAM" id="SSF52540">
    <property type="entry name" value="P-loop containing nucleoside triphosphate hydrolases"/>
    <property type="match status" value="1"/>
</dbReference>
<dbReference type="InterPro" id="IPR027417">
    <property type="entry name" value="P-loop_NTPase"/>
</dbReference>
<dbReference type="Gene3D" id="3.40.50.300">
    <property type="entry name" value="P-loop containing nucleotide triphosphate hydrolases"/>
    <property type="match status" value="2"/>
</dbReference>
<dbReference type="CDD" id="cd00267">
    <property type="entry name" value="ABC_ATPase"/>
    <property type="match status" value="1"/>
</dbReference>
<dbReference type="AlphaFoldDB" id="A0A3N1HQG1"/>
<dbReference type="GO" id="GO:0005524">
    <property type="term" value="F:ATP binding"/>
    <property type="evidence" value="ECO:0007669"/>
    <property type="project" value="InterPro"/>
</dbReference>
<gene>
    <name evidence="2" type="ORF">EDC03_0795</name>
</gene>
<name>A0A3N1HQG1_9ACTN</name>
<comment type="caution">
    <text evidence="2">The sequence shown here is derived from an EMBL/GenBank/DDBJ whole genome shotgun (WGS) entry which is preliminary data.</text>
</comment>
<dbReference type="GO" id="GO:0016887">
    <property type="term" value="F:ATP hydrolysis activity"/>
    <property type="evidence" value="ECO:0007669"/>
    <property type="project" value="InterPro"/>
</dbReference>
<keyword evidence="3" id="KW-1185">Reference proteome</keyword>
<accession>A0A3N1HQG1</accession>
<evidence type="ECO:0000313" key="3">
    <source>
        <dbReference type="Proteomes" id="UP000276232"/>
    </source>
</evidence>
<dbReference type="RefSeq" id="WP_241967022.1">
    <property type="nucleotide sequence ID" value="NZ_RJKN01000002.1"/>
</dbReference>
<dbReference type="Proteomes" id="UP000276232">
    <property type="component" value="Unassembled WGS sequence"/>
</dbReference>
<evidence type="ECO:0000259" key="1">
    <source>
        <dbReference type="Pfam" id="PF13304"/>
    </source>
</evidence>
<protein>
    <submittedName>
        <fullName evidence="2">AAA domain-containing protein</fullName>
    </submittedName>
</protein>
<feature type="domain" description="ATPase AAA-type core" evidence="1">
    <location>
        <begin position="333"/>
        <end position="408"/>
    </location>
</feature>
<dbReference type="Pfam" id="PF13304">
    <property type="entry name" value="AAA_21"/>
    <property type="match status" value="1"/>
</dbReference>
<dbReference type="PANTHER" id="PTHR43581:SF4">
    <property type="entry name" value="ATP_GTP PHOSPHATASE"/>
    <property type="match status" value="1"/>
</dbReference>
<dbReference type="InParanoid" id="A0A3N1HQG1"/>
<dbReference type="EMBL" id="RJKN01000002">
    <property type="protein sequence ID" value="ROP44669.1"/>
    <property type="molecule type" value="Genomic_DNA"/>
</dbReference>
<proteinExistence type="predicted"/>
<dbReference type="InterPro" id="IPR051396">
    <property type="entry name" value="Bact_Antivir_Def_Nuclease"/>
</dbReference>
<evidence type="ECO:0000313" key="2">
    <source>
        <dbReference type="EMBL" id="ROP44669.1"/>
    </source>
</evidence>